<dbReference type="Gene3D" id="2.70.98.10">
    <property type="match status" value="1"/>
</dbReference>
<reference evidence="1 2" key="1">
    <citation type="submission" date="2018-12" db="EMBL/GenBank/DDBJ databases">
        <authorList>
            <person name="Grouzdev D.S."/>
            <person name="Krutkina M.S."/>
        </authorList>
    </citation>
    <scope>NUCLEOTIDE SEQUENCE [LARGE SCALE GENOMIC DNA]</scope>
    <source>
        <strain evidence="1 2">RmlP026</strain>
    </source>
</reference>
<protein>
    <submittedName>
        <fullName evidence="1">DUF4432 family protein</fullName>
    </submittedName>
</protein>
<dbReference type="RefSeq" id="WP_129229537.1">
    <property type="nucleotide sequence ID" value="NZ_QYBB01000054.1"/>
</dbReference>
<dbReference type="Proteomes" id="UP000290759">
    <property type="component" value="Unassembled WGS sequence"/>
</dbReference>
<organism evidence="1 2">
    <name type="scientific">Lichenibacterium minor</name>
    <dbReference type="NCBI Taxonomy" id="2316528"/>
    <lineage>
        <taxon>Bacteria</taxon>
        <taxon>Pseudomonadati</taxon>
        <taxon>Pseudomonadota</taxon>
        <taxon>Alphaproteobacteria</taxon>
        <taxon>Hyphomicrobiales</taxon>
        <taxon>Lichenihabitantaceae</taxon>
        <taxon>Lichenibacterium</taxon>
    </lineage>
</organism>
<name>A0A4Q2U028_9HYPH</name>
<reference evidence="1 2" key="2">
    <citation type="submission" date="2019-02" db="EMBL/GenBank/DDBJ databases">
        <title>'Lichenibacterium ramalinii' gen. nov. sp. nov., 'Lichenibacterium minor' gen. nov. sp. nov.</title>
        <authorList>
            <person name="Pankratov T."/>
        </authorList>
    </citation>
    <scope>NUCLEOTIDE SEQUENCE [LARGE SCALE GENOMIC DNA]</scope>
    <source>
        <strain evidence="1 2">RmlP026</strain>
    </source>
</reference>
<dbReference type="GO" id="GO:0003824">
    <property type="term" value="F:catalytic activity"/>
    <property type="evidence" value="ECO:0007669"/>
    <property type="project" value="InterPro"/>
</dbReference>
<evidence type="ECO:0000313" key="2">
    <source>
        <dbReference type="Proteomes" id="UP000290759"/>
    </source>
</evidence>
<sequence length="366" mass="39818">MSTGTRTAVALRRDFFAEQERTFLRVGALSASLFRYPTGVEALRLANPRGSVVVLPFMGQMVWRATFDGVELAMRGMFEVPRPSATILDTYGPLAYHAGLLRNGTPGPEDDHPLHGEMPCMPMDEAGLEIGEDEAGPWLAVTGSRDYARGFGAHYRATLRVTLRAVATDFAMEIEVENCAAASMDLMYICHANFGLPEGACIVQPVPFDAEHVVTRTAIPGHVVPTERYRALLRDLAADPSGAEVLDDSARFSPEQVFYVKGLAPGTDGLAHFLLRRREGDGFKVAYDPMAMPHTVRWLLADEDHGVAAFAMPGTCEPEGYTAEKRKGNVRQLAPGERAHFKTHLGYADQAAATDLARLIAGSKGK</sequence>
<proteinExistence type="predicted"/>
<dbReference type="InterPro" id="IPR011013">
    <property type="entry name" value="Gal_mutarotase_sf_dom"/>
</dbReference>
<dbReference type="SUPFAM" id="SSF74650">
    <property type="entry name" value="Galactose mutarotase-like"/>
    <property type="match status" value="1"/>
</dbReference>
<gene>
    <name evidence="1" type="ORF">D3273_24205</name>
</gene>
<dbReference type="GO" id="GO:0005975">
    <property type="term" value="P:carbohydrate metabolic process"/>
    <property type="evidence" value="ECO:0007669"/>
    <property type="project" value="InterPro"/>
</dbReference>
<dbReference type="InterPro" id="IPR014718">
    <property type="entry name" value="GH-type_carb-bd"/>
</dbReference>
<dbReference type="InterPro" id="IPR027839">
    <property type="entry name" value="DUF4432"/>
</dbReference>
<dbReference type="GO" id="GO:0030246">
    <property type="term" value="F:carbohydrate binding"/>
    <property type="evidence" value="ECO:0007669"/>
    <property type="project" value="InterPro"/>
</dbReference>
<dbReference type="AlphaFoldDB" id="A0A4Q2U028"/>
<accession>A0A4Q2U028</accession>
<evidence type="ECO:0000313" key="1">
    <source>
        <dbReference type="EMBL" id="RYC29400.1"/>
    </source>
</evidence>
<comment type="caution">
    <text evidence="1">The sequence shown here is derived from an EMBL/GenBank/DDBJ whole genome shotgun (WGS) entry which is preliminary data.</text>
</comment>
<keyword evidence="2" id="KW-1185">Reference proteome</keyword>
<dbReference type="EMBL" id="QYBB01000054">
    <property type="protein sequence ID" value="RYC29400.1"/>
    <property type="molecule type" value="Genomic_DNA"/>
</dbReference>
<dbReference type="OrthoDB" id="146552at2"/>
<dbReference type="Pfam" id="PF14486">
    <property type="entry name" value="DUF4432"/>
    <property type="match status" value="1"/>
</dbReference>